<dbReference type="KEGG" id="amil:114950851"/>
<dbReference type="EMBL" id="JN631080">
    <property type="protein sequence ID" value="AET09728.1"/>
    <property type="molecule type" value="mRNA"/>
</dbReference>
<dbReference type="OrthoDB" id="5983162at2759"/>
<proteinExistence type="evidence at transcript level"/>
<evidence type="ECO:0000256" key="1">
    <source>
        <dbReference type="SAM" id="MobiDB-lite"/>
    </source>
</evidence>
<dbReference type="GeneID" id="114950851"/>
<dbReference type="AlphaFoldDB" id="G8HTA1"/>
<evidence type="ECO:0000256" key="2">
    <source>
        <dbReference type="SAM" id="SignalP"/>
    </source>
</evidence>
<feature type="chain" id="PRO_5003510129" evidence="2">
    <location>
        <begin position="25"/>
        <end position="210"/>
    </location>
</feature>
<dbReference type="RefSeq" id="XP_029182832.1">
    <property type="nucleotide sequence ID" value="XM_029326999.1"/>
</dbReference>
<feature type="signal peptide" evidence="2">
    <location>
        <begin position="1"/>
        <end position="24"/>
    </location>
</feature>
<evidence type="ECO:0000313" key="3">
    <source>
        <dbReference type="EMBL" id="AET09728.1"/>
    </source>
</evidence>
<sequence length="210" mass="23322">MTLRMPAVQIALLLMVVLVTPSLARHLEKTENDGADELSTKVEREELSESAMDSANDDNILEIRELKDIKGGRSPKTLRLSQSLGTHIARQTGRESVDDSHKLVKELDESVEDGFGPPGLWGRREIRHGENEKSKQEDGEKLARLPGLWGRETRQSPPGLWGRGISNDPPGLWGRGVKNGPPGLWGRNIISEVTENGKRRLPRMQKGEDA</sequence>
<protein>
    <submittedName>
        <fullName evidence="3">Hypotehtical protein LWamide</fullName>
    </submittedName>
</protein>
<keyword evidence="2" id="KW-0732">Signal</keyword>
<feature type="region of interest" description="Disordered" evidence="1">
    <location>
        <begin position="110"/>
        <end position="188"/>
    </location>
</feature>
<accession>G8HTA1</accession>
<name>G8HTA1_ACRMI</name>
<organism evidence="3">
    <name type="scientific">Acropora millepora</name>
    <name type="common">Staghorn coral</name>
    <name type="synonym">Heteropora millepora</name>
    <dbReference type="NCBI Taxonomy" id="45264"/>
    <lineage>
        <taxon>Eukaryota</taxon>
        <taxon>Metazoa</taxon>
        <taxon>Cnidaria</taxon>
        <taxon>Anthozoa</taxon>
        <taxon>Hexacorallia</taxon>
        <taxon>Scleractinia</taxon>
        <taxon>Astrocoeniina</taxon>
        <taxon>Acroporidae</taxon>
        <taxon>Acropora</taxon>
    </lineage>
</organism>
<feature type="compositionally biased region" description="Basic and acidic residues" evidence="1">
    <location>
        <begin position="122"/>
        <end position="143"/>
    </location>
</feature>
<reference evidence="3" key="1">
    <citation type="journal article" date="2011" name="PLoS ONE">
        <title>Differential Gene Expression at Coral Settlement and Metamorphosis - A Subtractive Hybridization Study.</title>
        <authorList>
            <person name="Hayward D.C."/>
            <person name="Hetherington S."/>
            <person name="Behm C.A."/>
            <person name="Grasso L.C."/>
            <person name="Foret S."/>
            <person name="Miller D.J."/>
            <person name="Ball E.E."/>
        </authorList>
    </citation>
    <scope>NUCLEOTIDE SEQUENCE</scope>
</reference>